<dbReference type="InterPro" id="IPR002172">
    <property type="entry name" value="LDrepeatLR_classA_rpt"/>
</dbReference>
<name>A0ABQ7Q5U2_PLUXY</name>
<evidence type="ECO:0000256" key="1">
    <source>
        <dbReference type="ARBA" id="ARBA00023157"/>
    </source>
</evidence>
<dbReference type="PROSITE" id="PS50068">
    <property type="entry name" value="LDLRA_2"/>
    <property type="match status" value="1"/>
</dbReference>
<dbReference type="SUPFAM" id="SSF57424">
    <property type="entry name" value="LDL receptor-like module"/>
    <property type="match status" value="1"/>
</dbReference>
<dbReference type="InterPro" id="IPR036055">
    <property type="entry name" value="LDL_receptor-like_sf"/>
</dbReference>
<dbReference type="Pfam" id="PF00057">
    <property type="entry name" value="Ldl_recept_a"/>
    <property type="match status" value="1"/>
</dbReference>
<dbReference type="Gene3D" id="4.10.400.10">
    <property type="entry name" value="Low-density Lipoprotein Receptor"/>
    <property type="match status" value="1"/>
</dbReference>
<comment type="caution">
    <text evidence="3">The sequence shown here is derived from an EMBL/GenBank/DDBJ whole genome shotgun (WGS) entry which is preliminary data.</text>
</comment>
<proteinExistence type="predicted"/>
<feature type="disulfide bond" evidence="2">
    <location>
        <begin position="65"/>
        <end position="80"/>
    </location>
</feature>
<gene>
    <name evidence="3" type="ORF">JYU34_014861</name>
</gene>
<evidence type="ECO:0000313" key="3">
    <source>
        <dbReference type="EMBL" id="KAG7300568.1"/>
    </source>
</evidence>
<protein>
    <submittedName>
        <fullName evidence="3">Uncharacterized protein</fullName>
    </submittedName>
</protein>
<comment type="caution">
    <text evidence="2">Lacks conserved residue(s) required for the propagation of feature annotation.</text>
</comment>
<sequence>MLCSTFTLPPTEYIRKAIKVCIFFSCIFLLTCLSVPSESGLGGTCGPQQFHCYLSDTCVAAAAACDGRASCPRGEDEAACPCAPGAVRCAVGGQCVPQV</sequence>
<keyword evidence="4" id="KW-1185">Reference proteome</keyword>
<dbReference type="EMBL" id="JAHIBW010000020">
    <property type="protein sequence ID" value="KAG7300568.1"/>
    <property type="molecule type" value="Genomic_DNA"/>
</dbReference>
<dbReference type="Proteomes" id="UP000823941">
    <property type="component" value="Chromosome 20"/>
</dbReference>
<dbReference type="SMART" id="SM00192">
    <property type="entry name" value="LDLa"/>
    <property type="match status" value="1"/>
</dbReference>
<evidence type="ECO:0000256" key="2">
    <source>
        <dbReference type="PROSITE-ProRule" id="PRU00124"/>
    </source>
</evidence>
<keyword evidence="1 2" id="KW-1015">Disulfide bond</keyword>
<reference evidence="3 4" key="1">
    <citation type="submission" date="2021-06" db="EMBL/GenBank/DDBJ databases">
        <title>A haploid diamondback moth (Plutella xylostella L.) genome assembly resolves 31 chromosomes and identifies a diamide resistance mutation.</title>
        <authorList>
            <person name="Ward C.M."/>
            <person name="Perry K.D."/>
            <person name="Baker G."/>
            <person name="Powis K."/>
            <person name="Heckel D.G."/>
            <person name="Baxter S.W."/>
        </authorList>
    </citation>
    <scope>NUCLEOTIDE SEQUENCE [LARGE SCALE GENOMIC DNA]</scope>
    <source>
        <strain evidence="3 4">LV</strain>
        <tissue evidence="3">Single pupa</tissue>
    </source>
</reference>
<evidence type="ECO:0000313" key="4">
    <source>
        <dbReference type="Proteomes" id="UP000823941"/>
    </source>
</evidence>
<accession>A0ABQ7Q5U2</accession>
<organism evidence="3 4">
    <name type="scientific">Plutella xylostella</name>
    <name type="common">Diamondback moth</name>
    <name type="synonym">Plutella maculipennis</name>
    <dbReference type="NCBI Taxonomy" id="51655"/>
    <lineage>
        <taxon>Eukaryota</taxon>
        <taxon>Metazoa</taxon>
        <taxon>Ecdysozoa</taxon>
        <taxon>Arthropoda</taxon>
        <taxon>Hexapoda</taxon>
        <taxon>Insecta</taxon>
        <taxon>Pterygota</taxon>
        <taxon>Neoptera</taxon>
        <taxon>Endopterygota</taxon>
        <taxon>Lepidoptera</taxon>
        <taxon>Glossata</taxon>
        <taxon>Ditrysia</taxon>
        <taxon>Yponomeutoidea</taxon>
        <taxon>Plutellidae</taxon>
        <taxon>Plutella</taxon>
    </lineage>
</organism>